<dbReference type="GO" id="GO:0005739">
    <property type="term" value="C:mitochondrion"/>
    <property type="evidence" value="ECO:0007669"/>
    <property type="project" value="UniProtKB-SubCell"/>
</dbReference>
<evidence type="ECO:0000256" key="18">
    <source>
        <dbReference type="ARBA" id="ARBA00022837"/>
    </source>
</evidence>
<feature type="active site" evidence="41">
    <location>
        <position position="317"/>
    </location>
</feature>
<evidence type="ECO:0000256" key="13">
    <source>
        <dbReference type="ARBA" id="ARBA00022670"/>
    </source>
</evidence>
<dbReference type="Gene3D" id="3.90.260.10">
    <property type="entry name" value="Transglutaminase-like"/>
    <property type="match status" value="1"/>
</dbReference>
<protein>
    <recommendedName>
        <fullName evidence="28">Protein-glutamine gamma-glutamyltransferase 2</fullName>
        <ecNumber evidence="24">2.3.2.13</ecNumber>
        <ecNumber evidence="27">3.5.1.44</ecNumber>
    </recommendedName>
    <alternativeName>
        <fullName evidence="31">Isopeptidase TGM2</fullName>
    </alternativeName>
    <alternativeName>
        <fullName evidence="33">Protein-glutamine deamidase TGM2</fullName>
    </alternativeName>
    <alternativeName>
        <fullName evidence="32">Protein-glutamine dopaminyltransferase TGM2</fullName>
    </alternativeName>
    <alternativeName>
        <fullName evidence="35">Protein-glutamine histaminyltransferase TGM2</fullName>
    </alternativeName>
    <alternativeName>
        <fullName evidence="36">Protein-glutamine noradrenalinyltransferase TGM2</fullName>
    </alternativeName>
    <alternativeName>
        <fullName evidence="34">Protein-glutamine serotonyltransferase TGM2</fullName>
    </alternativeName>
    <alternativeName>
        <fullName evidence="30">Tissue transglutaminase</fullName>
    </alternativeName>
    <alternativeName>
        <fullName evidence="29">Transglutaminase-2</fullName>
    </alternativeName>
</protein>
<evidence type="ECO:0000256" key="40">
    <source>
        <dbReference type="ARBA" id="ARBA00048365"/>
    </source>
</evidence>
<dbReference type="InterPro" id="IPR002931">
    <property type="entry name" value="Transglutaminase-like"/>
</dbReference>
<evidence type="ECO:0000256" key="15">
    <source>
        <dbReference type="ARBA" id="ARBA00022723"/>
    </source>
</evidence>
<evidence type="ECO:0000256" key="26">
    <source>
        <dbReference type="ARBA" id="ARBA00036876"/>
    </source>
</evidence>
<evidence type="ECO:0000256" key="7">
    <source>
        <dbReference type="ARBA" id="ARBA00005968"/>
    </source>
</evidence>
<dbReference type="Pfam" id="PF00927">
    <property type="entry name" value="Transglut_C"/>
    <property type="match status" value="2"/>
</dbReference>
<feature type="binding site" evidence="42">
    <location>
        <position position="357"/>
    </location>
    <ligand>
        <name>Ca(2+)</name>
        <dbReference type="ChEBI" id="CHEBI:29108"/>
    </ligand>
</feature>
<dbReference type="Gene3D" id="2.60.40.10">
    <property type="entry name" value="Immunoglobulins"/>
    <property type="match status" value="3"/>
</dbReference>
<dbReference type="GO" id="GO:0046872">
    <property type="term" value="F:metal ion binding"/>
    <property type="evidence" value="ECO:0007669"/>
    <property type="project" value="UniProtKB-KW"/>
</dbReference>
<feature type="domain" description="Transglutaminase-like" evidence="43">
    <location>
        <begin position="228"/>
        <end position="320"/>
    </location>
</feature>
<keyword evidence="20" id="KW-0342">GTP-binding</keyword>
<evidence type="ECO:0000256" key="24">
    <source>
        <dbReference type="ARBA" id="ARBA00024222"/>
    </source>
</evidence>
<evidence type="ECO:0000256" key="23">
    <source>
        <dbReference type="ARBA" id="ARBA00023315"/>
    </source>
</evidence>
<feature type="binding site" evidence="42">
    <location>
        <position position="406"/>
    </location>
    <ligand>
        <name>Ca(2+)</name>
        <dbReference type="ChEBI" id="CHEBI:29108"/>
    </ligand>
</feature>
<keyword evidence="15 42" id="KW-0479">Metal-binding</keyword>
<dbReference type="GO" id="GO:0006508">
    <property type="term" value="P:proteolysis"/>
    <property type="evidence" value="ECO:0007669"/>
    <property type="project" value="UniProtKB-KW"/>
</dbReference>
<evidence type="ECO:0000256" key="28">
    <source>
        <dbReference type="ARBA" id="ARBA00040561"/>
    </source>
</evidence>
<keyword evidence="45" id="KW-1185">Reference proteome</keyword>
<keyword evidence="21" id="KW-0472">Membrane</keyword>
<keyword evidence="9" id="KW-1003">Cell membrane</keyword>
<evidence type="ECO:0000256" key="39">
    <source>
        <dbReference type="ARBA" id="ARBA00048230"/>
    </source>
</evidence>
<evidence type="ECO:0000256" key="4">
    <source>
        <dbReference type="ARBA" id="ARBA00004286"/>
    </source>
</evidence>
<dbReference type="SUPFAM" id="SSF81296">
    <property type="entry name" value="E set domains"/>
    <property type="match status" value="1"/>
</dbReference>
<keyword evidence="8" id="KW-0158">Chromosome</keyword>
<evidence type="ECO:0000256" key="6">
    <source>
        <dbReference type="ARBA" id="ARBA00004514"/>
    </source>
</evidence>
<evidence type="ECO:0000256" key="35">
    <source>
        <dbReference type="ARBA" id="ARBA00043104"/>
    </source>
</evidence>
<evidence type="ECO:0000256" key="12">
    <source>
        <dbReference type="ARBA" id="ARBA00022530"/>
    </source>
</evidence>
<dbReference type="SUPFAM" id="SSF54001">
    <property type="entry name" value="Cysteine proteinases"/>
    <property type="match status" value="1"/>
</dbReference>
<organism evidence="44 45">
    <name type="scientific">Callorhinchus milii</name>
    <name type="common">Ghost shark</name>
    <dbReference type="NCBI Taxonomy" id="7868"/>
    <lineage>
        <taxon>Eukaryota</taxon>
        <taxon>Metazoa</taxon>
        <taxon>Chordata</taxon>
        <taxon>Craniata</taxon>
        <taxon>Vertebrata</taxon>
        <taxon>Chondrichthyes</taxon>
        <taxon>Holocephali</taxon>
        <taxon>Chimaeriformes</taxon>
        <taxon>Callorhinchidae</taxon>
        <taxon>Callorhinchus</taxon>
    </lineage>
</organism>
<evidence type="ECO:0000256" key="38">
    <source>
        <dbReference type="ARBA" id="ARBA00047876"/>
    </source>
</evidence>
<dbReference type="PANTHER" id="PTHR11590:SF6">
    <property type="entry name" value="PROTEIN-GLUTAMINE GAMMA-GLUTAMYLTRANSFERASE 2"/>
    <property type="match status" value="1"/>
</dbReference>
<keyword evidence="19" id="KW-0496">Mitochondrion</keyword>
<dbReference type="SMART" id="SM00460">
    <property type="entry name" value="TGc"/>
    <property type="match status" value="1"/>
</dbReference>
<comment type="subcellular location">
    <subcellularLocation>
        <location evidence="3">Cell membrane</location>
    </subcellularLocation>
    <subcellularLocation>
        <location evidence="4">Chromosome</location>
    </subcellularLocation>
    <subcellularLocation>
        <location evidence="6">Cytoplasm</location>
        <location evidence="6">Cytosol</location>
    </subcellularLocation>
    <subcellularLocation>
        <location evidence="2">Mitochondrion</location>
    </subcellularLocation>
    <subcellularLocation>
        <location evidence="1">Nucleus</location>
    </subcellularLocation>
    <subcellularLocation>
        <location evidence="5">Secreted</location>
        <location evidence="5">Extracellular space</location>
        <location evidence="5">Extracellular matrix</location>
    </subcellularLocation>
</comment>
<dbReference type="SUPFAM" id="SSF49309">
    <property type="entry name" value="Transglutaminase, two C-terminal domains"/>
    <property type="match status" value="2"/>
</dbReference>
<dbReference type="InterPro" id="IPR013808">
    <property type="entry name" value="Transglutaminase_AS"/>
</dbReference>
<dbReference type="InterPro" id="IPR001102">
    <property type="entry name" value="Transglutaminase_N"/>
</dbReference>
<evidence type="ECO:0000256" key="32">
    <source>
        <dbReference type="ARBA" id="ARBA00042105"/>
    </source>
</evidence>
<comment type="similarity">
    <text evidence="7">Belongs to the transglutaminase superfamily. Transglutaminase family.</text>
</comment>
<keyword evidence="14" id="KW-0808">Transferase</keyword>
<dbReference type="PANTHER" id="PTHR11590">
    <property type="entry name" value="PROTEIN-GLUTAMINE GAMMA-GLUTAMYLTRANSFERASE"/>
    <property type="match status" value="1"/>
</dbReference>
<dbReference type="Ensembl" id="ENSCMIT00000033187.1">
    <property type="protein sequence ID" value="ENSCMIP00000032686.1"/>
    <property type="gene ID" value="ENSCMIG00000013978.1"/>
</dbReference>
<name>A0A4W3IZ98_CALMI</name>
<evidence type="ECO:0000256" key="19">
    <source>
        <dbReference type="ARBA" id="ARBA00023128"/>
    </source>
</evidence>
<evidence type="ECO:0000256" key="17">
    <source>
        <dbReference type="ARBA" id="ARBA00022801"/>
    </source>
</evidence>
<accession>A0A4W3IZ98</accession>
<evidence type="ECO:0000256" key="2">
    <source>
        <dbReference type="ARBA" id="ARBA00004173"/>
    </source>
</evidence>
<dbReference type="Pfam" id="PF00868">
    <property type="entry name" value="Transglut_N"/>
    <property type="match status" value="1"/>
</dbReference>
<reference evidence="44" key="5">
    <citation type="submission" date="2025-09" db="UniProtKB">
        <authorList>
            <consortium name="Ensembl"/>
        </authorList>
    </citation>
    <scope>IDENTIFICATION</scope>
</reference>
<dbReference type="InParanoid" id="A0A4W3IZ98"/>
<dbReference type="InterPro" id="IPR036238">
    <property type="entry name" value="Transglutaminase_C_sf"/>
</dbReference>
<evidence type="ECO:0000256" key="34">
    <source>
        <dbReference type="ARBA" id="ARBA00042912"/>
    </source>
</evidence>
<dbReference type="GO" id="GO:0005634">
    <property type="term" value="C:nucleus"/>
    <property type="evidence" value="ECO:0007669"/>
    <property type="project" value="UniProtKB-SubCell"/>
</dbReference>
<evidence type="ECO:0000256" key="16">
    <source>
        <dbReference type="ARBA" id="ARBA00022741"/>
    </source>
</evidence>
<evidence type="ECO:0000256" key="31">
    <source>
        <dbReference type="ARBA" id="ARBA00042099"/>
    </source>
</evidence>
<evidence type="ECO:0000256" key="9">
    <source>
        <dbReference type="ARBA" id="ARBA00022475"/>
    </source>
</evidence>
<reference evidence="45" key="3">
    <citation type="journal article" date="2014" name="Nature">
        <title>Elephant shark genome provides unique insights into gnathostome evolution.</title>
        <authorList>
            <consortium name="International Elephant Shark Genome Sequencing Consortium"/>
            <person name="Venkatesh B."/>
            <person name="Lee A.P."/>
            <person name="Ravi V."/>
            <person name="Maurya A.K."/>
            <person name="Lian M.M."/>
            <person name="Swann J.B."/>
            <person name="Ohta Y."/>
            <person name="Flajnik M.F."/>
            <person name="Sutoh Y."/>
            <person name="Kasahara M."/>
            <person name="Hoon S."/>
            <person name="Gangu V."/>
            <person name="Roy S.W."/>
            <person name="Irimia M."/>
            <person name="Korzh V."/>
            <person name="Kondrychyn I."/>
            <person name="Lim Z.W."/>
            <person name="Tay B.H."/>
            <person name="Tohari S."/>
            <person name="Kong K.W."/>
            <person name="Ho S."/>
            <person name="Lorente-Galdos B."/>
            <person name="Quilez J."/>
            <person name="Marques-Bonet T."/>
            <person name="Raney B.J."/>
            <person name="Ingham P.W."/>
            <person name="Tay A."/>
            <person name="Hillier L.W."/>
            <person name="Minx P."/>
            <person name="Boehm T."/>
            <person name="Wilson R.K."/>
            <person name="Brenner S."/>
            <person name="Warren W.C."/>
        </authorList>
    </citation>
    <scope>NUCLEOTIDE SEQUENCE [LARGE SCALE GENOMIC DNA]</scope>
</reference>
<reference evidence="45" key="1">
    <citation type="journal article" date="2006" name="Science">
        <title>Ancient noncoding elements conserved in the human genome.</title>
        <authorList>
            <person name="Venkatesh B."/>
            <person name="Kirkness E.F."/>
            <person name="Loh Y.H."/>
            <person name="Halpern A.L."/>
            <person name="Lee A.P."/>
            <person name="Johnson J."/>
            <person name="Dandona N."/>
            <person name="Viswanathan L.D."/>
            <person name="Tay A."/>
            <person name="Venter J.C."/>
            <person name="Strausberg R.L."/>
            <person name="Brenner S."/>
        </authorList>
    </citation>
    <scope>NUCLEOTIDE SEQUENCE [LARGE SCALE GENOMIC DNA]</scope>
</reference>
<reference evidence="45" key="2">
    <citation type="journal article" date="2007" name="PLoS Biol.">
        <title>Survey sequencing and comparative analysis of the elephant shark (Callorhinchus milii) genome.</title>
        <authorList>
            <person name="Venkatesh B."/>
            <person name="Kirkness E.F."/>
            <person name="Loh Y.H."/>
            <person name="Halpern A.L."/>
            <person name="Lee A.P."/>
            <person name="Johnson J."/>
            <person name="Dandona N."/>
            <person name="Viswanathan L.D."/>
            <person name="Tay A."/>
            <person name="Venter J.C."/>
            <person name="Strausberg R.L."/>
            <person name="Brenner S."/>
        </authorList>
    </citation>
    <scope>NUCLEOTIDE SEQUENCE [LARGE SCALE GENOMIC DNA]</scope>
</reference>
<proteinExistence type="inferred from homology"/>
<dbReference type="EC" id="2.3.2.13" evidence="24"/>
<dbReference type="GO" id="GO:0005525">
    <property type="term" value="F:GTP binding"/>
    <property type="evidence" value="ECO:0007669"/>
    <property type="project" value="UniProtKB-KW"/>
</dbReference>
<feature type="binding site" evidence="42">
    <location>
        <position position="359"/>
    </location>
    <ligand>
        <name>Ca(2+)</name>
        <dbReference type="ChEBI" id="CHEBI:29108"/>
    </ligand>
</feature>
<reference evidence="44" key="4">
    <citation type="submission" date="2025-08" db="UniProtKB">
        <authorList>
            <consortium name="Ensembl"/>
        </authorList>
    </citation>
    <scope>IDENTIFICATION</scope>
</reference>
<dbReference type="InterPro" id="IPR023608">
    <property type="entry name" value="Transglutaminase_animal"/>
</dbReference>
<evidence type="ECO:0000256" key="5">
    <source>
        <dbReference type="ARBA" id="ARBA00004498"/>
    </source>
</evidence>
<dbReference type="GO" id="GO:0050568">
    <property type="term" value="F:protein-glutamine glutaminase activity"/>
    <property type="evidence" value="ECO:0007669"/>
    <property type="project" value="UniProtKB-EC"/>
</dbReference>
<evidence type="ECO:0000256" key="41">
    <source>
        <dbReference type="PIRSR" id="PIRSR000459-1"/>
    </source>
</evidence>
<dbReference type="GO" id="GO:0008233">
    <property type="term" value="F:peptidase activity"/>
    <property type="evidence" value="ECO:0007669"/>
    <property type="project" value="UniProtKB-KW"/>
</dbReference>
<evidence type="ECO:0000256" key="20">
    <source>
        <dbReference type="ARBA" id="ARBA00023134"/>
    </source>
</evidence>
<evidence type="ECO:0000259" key="43">
    <source>
        <dbReference type="SMART" id="SM00460"/>
    </source>
</evidence>
<evidence type="ECO:0000256" key="3">
    <source>
        <dbReference type="ARBA" id="ARBA00004236"/>
    </source>
</evidence>
<comment type="catalytic activity">
    <reaction evidence="26">
        <text>L-glutaminyl-[protein] + L-lysyl-[protein] = [protein]-L-lysyl-N(6)-5-L-glutamyl-[protein] + NH4(+)</text>
        <dbReference type="Rhea" id="RHEA:54816"/>
        <dbReference type="Rhea" id="RHEA-COMP:9752"/>
        <dbReference type="Rhea" id="RHEA-COMP:10207"/>
        <dbReference type="Rhea" id="RHEA-COMP:14005"/>
        <dbReference type="ChEBI" id="CHEBI:28938"/>
        <dbReference type="ChEBI" id="CHEBI:29969"/>
        <dbReference type="ChEBI" id="CHEBI:30011"/>
        <dbReference type="ChEBI" id="CHEBI:138370"/>
        <dbReference type="EC" id="2.3.2.13"/>
    </reaction>
    <physiologicalReaction direction="left-to-right" evidence="26">
        <dbReference type="Rhea" id="RHEA:54817"/>
    </physiologicalReaction>
</comment>
<evidence type="ECO:0000256" key="42">
    <source>
        <dbReference type="PIRSR" id="PIRSR000459-2"/>
    </source>
</evidence>
<feature type="binding site" evidence="42">
    <location>
        <position position="411"/>
    </location>
    <ligand>
        <name>Ca(2+)</name>
        <dbReference type="ChEBI" id="CHEBI:29108"/>
    </ligand>
</feature>
<keyword evidence="17" id="KW-0378">Hydrolase</keyword>
<keyword evidence="16" id="KW-0547">Nucleotide-binding</keyword>
<dbReference type="GO" id="GO:0005694">
    <property type="term" value="C:chromosome"/>
    <property type="evidence" value="ECO:0007669"/>
    <property type="project" value="UniProtKB-SubCell"/>
</dbReference>
<dbReference type="GO" id="GO:0005829">
    <property type="term" value="C:cytosol"/>
    <property type="evidence" value="ECO:0007669"/>
    <property type="project" value="UniProtKB-SubCell"/>
</dbReference>
<evidence type="ECO:0000313" key="44">
    <source>
        <dbReference type="Ensembl" id="ENSCMIP00000032686.1"/>
    </source>
</evidence>
<feature type="active site" evidence="41">
    <location>
        <position position="236"/>
    </location>
</feature>
<sequence>MKSFWTMLNSERNLNEWKSSCLIVGLKASVTSGTKIFMPLSDSLGKGTWNTRVLSQSGDVLSLAIISSPNARIGRYTLNLQDTTEEQVSELGEFVLLFNPWCTEDEVFLDNAEQREEYVMNETGIIFQNKSNFICSKPWIFGQFHEKVVDICLKLLDKNPKCLRNPTKDYIRRNDPVYISRVVTAMVNSDDDSGILEGRWCPPYDSGKPPSRWMGSFSILYSWNRNSCLPVRYGQCWVFAAVACTVLRCLGIPTRVVTNFESAHDTNGNLTVDNEVDEYGGMIGRSKDSIWNFHVWIEAWMARNDLKPGFDGWQVLDPTPQEKSEGVYCCGPAPVKAIKEGQLDVKFDVPFVYAEVNADKVDWLCYRNGRKEKTFINSTYVGQKISTKAVGSKEREDITANYKYPEGNAKERMVFSIAELKNKHEFLKEKQFNLSVQTEESISVGKDINAFVNITNKSDKRTEYKLNFCAQVIRYTGKPIKESITKNINKIVVEPHAEKPVPIELTYNDYGKLLIEHNLIKLTAVGSDTESNETLFATKIISLENPSVDIKFLDEPVQNQEVKVEIYIANPLPVPLNQCVLTIEGPGLIDWFETRIDEISVNHATTVQITIVPTKSGTRDLLVDFDCDKIKDVKGFKTITVKSA</sequence>
<dbReference type="InterPro" id="IPR014756">
    <property type="entry name" value="Ig_E-set"/>
</dbReference>
<comment type="catalytic activity">
    <reaction evidence="40">
        <text>L-glutaminyl-[protein] + dopamine = 5-dopaminyl-L-glutamyl-[protein] + NH4(+)</text>
        <dbReference type="Rhea" id="RHEA:66556"/>
        <dbReference type="Rhea" id="RHEA-COMP:10207"/>
        <dbReference type="Rhea" id="RHEA-COMP:17053"/>
        <dbReference type="ChEBI" id="CHEBI:28938"/>
        <dbReference type="ChEBI" id="CHEBI:30011"/>
        <dbReference type="ChEBI" id="CHEBI:59905"/>
        <dbReference type="ChEBI" id="CHEBI:167175"/>
    </reaction>
    <physiologicalReaction direction="left-to-right" evidence="40">
        <dbReference type="Rhea" id="RHEA:66557"/>
    </physiologicalReaction>
</comment>
<evidence type="ECO:0000256" key="36">
    <source>
        <dbReference type="ARBA" id="ARBA00043138"/>
    </source>
</evidence>
<dbReference type="FunFam" id="2.60.40.10:FF:000090">
    <property type="entry name" value="Protein-glutamine gamma-glutamyltransferase 2"/>
    <property type="match status" value="1"/>
</dbReference>
<dbReference type="EC" id="3.5.1.44" evidence="27"/>
<keyword evidence="13" id="KW-0645">Protease</keyword>
<dbReference type="FunFam" id="3.90.260.10:FF:000001">
    <property type="entry name" value="Protein-glutamine gamma-glutamyltransferase 2"/>
    <property type="match status" value="1"/>
</dbReference>
<dbReference type="InterPro" id="IPR050779">
    <property type="entry name" value="Transglutaminase"/>
</dbReference>
<dbReference type="InterPro" id="IPR008958">
    <property type="entry name" value="Transglutaminase_C"/>
</dbReference>
<evidence type="ECO:0000256" key="27">
    <source>
        <dbReference type="ARBA" id="ARBA00039019"/>
    </source>
</evidence>
<evidence type="ECO:0000256" key="21">
    <source>
        <dbReference type="ARBA" id="ARBA00023136"/>
    </source>
</evidence>
<evidence type="ECO:0000256" key="37">
    <source>
        <dbReference type="ARBA" id="ARBA00047868"/>
    </source>
</evidence>
<evidence type="ECO:0000256" key="30">
    <source>
        <dbReference type="ARBA" id="ARBA00041677"/>
    </source>
</evidence>
<dbReference type="PROSITE" id="PS00547">
    <property type="entry name" value="TRANSGLUTAMINASES"/>
    <property type="match status" value="1"/>
</dbReference>
<dbReference type="GO" id="GO:0003810">
    <property type="term" value="F:protein-glutamine gamma-glutamyltransferase activity"/>
    <property type="evidence" value="ECO:0007669"/>
    <property type="project" value="UniProtKB-EC"/>
</dbReference>
<dbReference type="AlphaFoldDB" id="A0A4W3IZ98"/>
<keyword evidence="10" id="KW-0963">Cytoplasm</keyword>
<feature type="active site" evidence="41">
    <location>
        <position position="294"/>
    </location>
</feature>
<comment type="catalytic activity">
    <reaction evidence="37">
        <text>L-glutaminyl-[protein] + H2O = L-glutamyl-[protein] + NH4(+)</text>
        <dbReference type="Rhea" id="RHEA:16441"/>
        <dbReference type="Rhea" id="RHEA-COMP:10207"/>
        <dbReference type="Rhea" id="RHEA-COMP:10208"/>
        <dbReference type="ChEBI" id="CHEBI:15377"/>
        <dbReference type="ChEBI" id="CHEBI:28938"/>
        <dbReference type="ChEBI" id="CHEBI:29973"/>
        <dbReference type="ChEBI" id="CHEBI:30011"/>
        <dbReference type="EC" id="3.5.1.44"/>
    </reaction>
    <physiologicalReaction direction="left-to-right" evidence="37">
        <dbReference type="Rhea" id="RHEA:16442"/>
    </physiologicalReaction>
</comment>
<dbReference type="InterPro" id="IPR038765">
    <property type="entry name" value="Papain-like_cys_pep_sf"/>
</dbReference>
<dbReference type="GO" id="GO:0005886">
    <property type="term" value="C:plasma membrane"/>
    <property type="evidence" value="ECO:0007669"/>
    <property type="project" value="UniProtKB-SubCell"/>
</dbReference>
<keyword evidence="22" id="KW-0539">Nucleus</keyword>
<evidence type="ECO:0000256" key="10">
    <source>
        <dbReference type="ARBA" id="ARBA00022490"/>
    </source>
</evidence>
<evidence type="ECO:0000256" key="22">
    <source>
        <dbReference type="ARBA" id="ARBA00023242"/>
    </source>
</evidence>
<dbReference type="Proteomes" id="UP000314986">
    <property type="component" value="Unassembled WGS sequence"/>
</dbReference>
<keyword evidence="11" id="KW-0964">Secreted</keyword>
<evidence type="ECO:0000256" key="14">
    <source>
        <dbReference type="ARBA" id="ARBA00022679"/>
    </source>
</evidence>
<dbReference type="GeneTree" id="ENSGT01050000244866"/>
<keyword evidence="23" id="KW-0012">Acyltransferase</keyword>
<keyword evidence="12" id="KW-0272">Extracellular matrix</keyword>
<comment type="catalytic activity">
    <reaction evidence="39">
        <text>L-glutaminyl-[protein] + (R)-noradrenaline = 5-(R)-noradrenalinyl-L-glutamyl-[protein] + NH4(+)</text>
        <dbReference type="Rhea" id="RHEA:66560"/>
        <dbReference type="Rhea" id="RHEA-COMP:10207"/>
        <dbReference type="Rhea" id="RHEA-COMP:17054"/>
        <dbReference type="ChEBI" id="CHEBI:28938"/>
        <dbReference type="ChEBI" id="CHEBI:30011"/>
        <dbReference type="ChEBI" id="CHEBI:72587"/>
        <dbReference type="ChEBI" id="CHEBI:167178"/>
    </reaction>
    <physiologicalReaction direction="left-to-right" evidence="39">
        <dbReference type="Rhea" id="RHEA:66561"/>
    </physiologicalReaction>
</comment>
<evidence type="ECO:0000256" key="33">
    <source>
        <dbReference type="ARBA" id="ARBA00042239"/>
    </source>
</evidence>
<evidence type="ECO:0000313" key="45">
    <source>
        <dbReference type="Proteomes" id="UP000314986"/>
    </source>
</evidence>
<comment type="catalytic activity">
    <reaction evidence="25">
        <text>L-glutaminyl-[protein] + serotonin = 5-serotonyl-L-glutamyl-[protein] + NH4(+)</text>
        <dbReference type="Rhea" id="RHEA:66552"/>
        <dbReference type="Rhea" id="RHEA-COMP:10207"/>
        <dbReference type="Rhea" id="RHEA-COMP:17052"/>
        <dbReference type="ChEBI" id="CHEBI:28938"/>
        <dbReference type="ChEBI" id="CHEBI:30011"/>
        <dbReference type="ChEBI" id="CHEBI:167174"/>
        <dbReference type="ChEBI" id="CHEBI:350546"/>
    </reaction>
    <physiologicalReaction direction="left-to-right" evidence="25">
        <dbReference type="Rhea" id="RHEA:66553"/>
    </physiologicalReaction>
</comment>
<comment type="catalytic activity">
    <reaction evidence="38">
        <text>L-glutaminyl-[protein] + histamine = 5-histaminyl-L-glutamyl-[protein] + NH4(+)</text>
        <dbReference type="Rhea" id="RHEA:66564"/>
        <dbReference type="Rhea" id="RHEA-COMP:10207"/>
        <dbReference type="Rhea" id="RHEA-COMP:17056"/>
        <dbReference type="ChEBI" id="CHEBI:28938"/>
        <dbReference type="ChEBI" id="CHEBI:30011"/>
        <dbReference type="ChEBI" id="CHEBI:58432"/>
        <dbReference type="ChEBI" id="CHEBI:167179"/>
    </reaction>
    <physiologicalReaction direction="left-to-right" evidence="38">
        <dbReference type="Rhea" id="RHEA:66565"/>
    </physiologicalReaction>
</comment>
<evidence type="ECO:0000256" key="29">
    <source>
        <dbReference type="ARBA" id="ARBA00041650"/>
    </source>
</evidence>
<dbReference type="OMA" id="VGEWGEF"/>
<evidence type="ECO:0000256" key="11">
    <source>
        <dbReference type="ARBA" id="ARBA00022525"/>
    </source>
</evidence>
<dbReference type="InterPro" id="IPR036985">
    <property type="entry name" value="Transglutaminase-like_sf"/>
</dbReference>
<evidence type="ECO:0000256" key="25">
    <source>
        <dbReference type="ARBA" id="ARBA00036377"/>
    </source>
</evidence>
<comment type="cofactor">
    <cofactor evidence="42">
        <name>Ca(2+)</name>
        <dbReference type="ChEBI" id="CHEBI:29108"/>
    </cofactor>
    <text evidence="42">Binds 1 Ca(2+) ion per subunit.</text>
</comment>
<keyword evidence="18 42" id="KW-0106">Calcium</keyword>
<evidence type="ECO:0000256" key="8">
    <source>
        <dbReference type="ARBA" id="ARBA00022454"/>
    </source>
</evidence>
<evidence type="ECO:0000256" key="1">
    <source>
        <dbReference type="ARBA" id="ARBA00004123"/>
    </source>
</evidence>
<dbReference type="InterPro" id="IPR013783">
    <property type="entry name" value="Ig-like_fold"/>
</dbReference>
<dbReference type="Pfam" id="PF01841">
    <property type="entry name" value="Transglut_core"/>
    <property type="match status" value="1"/>
</dbReference>
<dbReference type="PIRSF" id="PIRSF000459">
    <property type="entry name" value="TGM_EBP42"/>
    <property type="match status" value="1"/>
</dbReference>